<proteinExistence type="predicted"/>
<accession>F8PAG3</accession>
<dbReference type="Proteomes" id="UP000008064">
    <property type="component" value="Unassembled WGS sequence"/>
</dbReference>
<protein>
    <submittedName>
        <fullName evidence="1">Uncharacterized protein</fullName>
    </submittedName>
</protein>
<dbReference type="KEGG" id="sla:SERLADRAFT_478116"/>
<evidence type="ECO:0000313" key="1">
    <source>
        <dbReference type="EMBL" id="EGO19802.1"/>
    </source>
</evidence>
<organism>
    <name type="scientific">Serpula lacrymans var. lacrymans (strain S7.9)</name>
    <name type="common">Dry rot fungus</name>
    <dbReference type="NCBI Taxonomy" id="578457"/>
    <lineage>
        <taxon>Eukaryota</taxon>
        <taxon>Fungi</taxon>
        <taxon>Dikarya</taxon>
        <taxon>Basidiomycota</taxon>
        <taxon>Agaricomycotina</taxon>
        <taxon>Agaricomycetes</taxon>
        <taxon>Agaricomycetidae</taxon>
        <taxon>Boletales</taxon>
        <taxon>Coniophorineae</taxon>
        <taxon>Serpulaceae</taxon>
        <taxon>Serpula</taxon>
    </lineage>
</organism>
<dbReference type="HOGENOM" id="CLU_2851111_0_0_1"/>
<sequence length="65" mass="7430">MAKEPRISRFPVADLIIDSDEMCRDVQVYSRVWEVKQLHRDRSPMPRPSPGLIAWLAVVGLVIGK</sequence>
<name>F8PAG3_SERL9</name>
<dbReference type="AlphaFoldDB" id="F8PAG3"/>
<reference evidence="1" key="1">
    <citation type="submission" date="2011-04" db="EMBL/GenBank/DDBJ databases">
        <title>Evolution of plant cell wall degrading machinery underlies the functional diversity of forest fungi.</title>
        <authorList>
            <consortium name="US DOE Joint Genome Institute (JGI-PGF)"/>
            <person name="Eastwood D.C."/>
            <person name="Floudas D."/>
            <person name="Binder M."/>
            <person name="Majcherczyk A."/>
            <person name="Schneider P."/>
            <person name="Aerts A."/>
            <person name="Asiegbu F.O."/>
            <person name="Baker S.E."/>
            <person name="Barry K."/>
            <person name="Bendiksby M."/>
            <person name="Blumentritt M."/>
            <person name="Coutinho P.M."/>
            <person name="Cullen D."/>
            <person name="Cullen D."/>
            <person name="Gathman A."/>
            <person name="Goodell B."/>
            <person name="Henrissat B."/>
            <person name="Ihrmark K."/>
            <person name="Kauserud H."/>
            <person name="Kohler A."/>
            <person name="LaButti K."/>
            <person name="Lapidus A."/>
            <person name="Lavin J.L."/>
            <person name="Lee Y.-H."/>
            <person name="Lindquist E."/>
            <person name="Lilly W."/>
            <person name="Lucas S."/>
            <person name="Morin E."/>
            <person name="Murat C."/>
            <person name="Oguiza J.A."/>
            <person name="Park J."/>
            <person name="Pisabarro A.G."/>
            <person name="Riley R."/>
            <person name="Rosling A."/>
            <person name="Salamov A."/>
            <person name="Schmidt O."/>
            <person name="Schmutz J."/>
            <person name="Skrede I."/>
            <person name="Stenlid J."/>
            <person name="Wiebenga A."/>
            <person name="Xie X."/>
            <person name="Kues U."/>
            <person name="Hibbett D.S."/>
            <person name="Hoffmeister D."/>
            <person name="Hogberg N."/>
            <person name="Martin F."/>
            <person name="Grigoriev I.V."/>
            <person name="Watkinson S.C."/>
        </authorList>
    </citation>
    <scope>NUCLEOTIDE SEQUENCE</scope>
    <source>
        <strain evidence="1">S7.9</strain>
    </source>
</reference>
<dbReference type="EMBL" id="GL945442">
    <property type="protein sequence ID" value="EGO19802.1"/>
    <property type="molecule type" value="Genomic_DNA"/>
</dbReference>
<dbReference type="RefSeq" id="XP_007323237.1">
    <property type="nucleotide sequence ID" value="XM_007323175.1"/>
</dbReference>
<dbReference type="GeneID" id="18821121"/>
<gene>
    <name evidence="1" type="ORF">SERLADRAFT_478116</name>
</gene>